<dbReference type="EMBL" id="JAAXKX010000002">
    <property type="protein sequence ID" value="NKN32007.1"/>
    <property type="molecule type" value="Genomic_DNA"/>
</dbReference>
<evidence type="ECO:0000313" key="3">
    <source>
        <dbReference type="Proteomes" id="UP000740754"/>
    </source>
</evidence>
<evidence type="ECO:0000256" key="1">
    <source>
        <dbReference type="SAM" id="Phobius"/>
    </source>
</evidence>
<keyword evidence="1" id="KW-0472">Membrane</keyword>
<feature type="transmembrane region" description="Helical" evidence="1">
    <location>
        <begin position="6"/>
        <end position="25"/>
    </location>
</feature>
<sequence>MKWYAILLGAAIGAIGGIAVGYFLIPHLLPSNDATQPLEGALPSAQPAVAVIAAMPVQQAA</sequence>
<dbReference type="Proteomes" id="UP000740754">
    <property type="component" value="Unassembled WGS sequence"/>
</dbReference>
<gene>
    <name evidence="2" type="ORF">HF203_02040</name>
</gene>
<reference evidence="2 3" key="1">
    <citation type="submission" date="2020-04" db="EMBL/GenBank/DDBJ databases">
        <title>Draft Whole-Genome sequence of Marichromatium bheemlicum DSM 18632, type strain.</title>
        <authorList>
            <person name="Kyndt J.A."/>
            <person name="Meyer T.E."/>
        </authorList>
    </citation>
    <scope>NUCLEOTIDE SEQUENCE [LARGE SCALE GENOMIC DNA]</scope>
    <source>
        <strain evidence="2 3">DSM 18632</strain>
    </source>
</reference>
<keyword evidence="1" id="KW-0812">Transmembrane</keyword>
<comment type="caution">
    <text evidence="2">The sequence shown here is derived from an EMBL/GenBank/DDBJ whole genome shotgun (WGS) entry which is preliminary data.</text>
</comment>
<protein>
    <submittedName>
        <fullName evidence="2">Uncharacterized protein</fullName>
    </submittedName>
</protein>
<dbReference type="RefSeq" id="WP_168666107.1">
    <property type="nucleotide sequence ID" value="NZ_JAAXKX010000002.1"/>
</dbReference>
<organism evidence="2 3">
    <name type="scientific">Marichromatium bheemlicum</name>
    <dbReference type="NCBI Taxonomy" id="365339"/>
    <lineage>
        <taxon>Bacteria</taxon>
        <taxon>Pseudomonadati</taxon>
        <taxon>Pseudomonadota</taxon>
        <taxon>Gammaproteobacteria</taxon>
        <taxon>Chromatiales</taxon>
        <taxon>Chromatiaceae</taxon>
        <taxon>Marichromatium</taxon>
    </lineage>
</organism>
<proteinExistence type="predicted"/>
<keyword evidence="3" id="KW-1185">Reference proteome</keyword>
<evidence type="ECO:0000313" key="2">
    <source>
        <dbReference type="EMBL" id="NKN32007.1"/>
    </source>
</evidence>
<keyword evidence="1" id="KW-1133">Transmembrane helix</keyword>
<accession>A0ABX1I6Z9</accession>
<name>A0ABX1I6Z9_9GAMM</name>